<comment type="caution">
    <text evidence="2">The sequence shown here is derived from an EMBL/GenBank/DDBJ whole genome shotgun (WGS) entry which is preliminary data.</text>
</comment>
<dbReference type="Pfam" id="PF06544">
    <property type="entry name" value="Prp3_C"/>
    <property type="match status" value="1"/>
</dbReference>
<dbReference type="InterPro" id="IPR010541">
    <property type="entry name" value="Prp3_C"/>
</dbReference>
<dbReference type="AlphaFoldDB" id="A0AAN9FHX7"/>
<dbReference type="PANTHER" id="PTHR14212">
    <property type="entry name" value="U4/U6-ASSOCIATED RNA SPLICING FACTOR-RELATED"/>
    <property type="match status" value="1"/>
</dbReference>
<feature type="domain" description="Small nuclear ribonucleoprotein Prp3 C-terminal" evidence="1">
    <location>
        <begin position="146"/>
        <end position="271"/>
    </location>
</feature>
<organism evidence="2 3">
    <name type="scientific">Crotalaria pallida</name>
    <name type="common">Smooth rattlebox</name>
    <name type="synonym">Crotalaria striata</name>
    <dbReference type="NCBI Taxonomy" id="3830"/>
    <lineage>
        <taxon>Eukaryota</taxon>
        <taxon>Viridiplantae</taxon>
        <taxon>Streptophyta</taxon>
        <taxon>Embryophyta</taxon>
        <taxon>Tracheophyta</taxon>
        <taxon>Spermatophyta</taxon>
        <taxon>Magnoliopsida</taxon>
        <taxon>eudicotyledons</taxon>
        <taxon>Gunneridae</taxon>
        <taxon>Pentapetalae</taxon>
        <taxon>rosids</taxon>
        <taxon>fabids</taxon>
        <taxon>Fabales</taxon>
        <taxon>Fabaceae</taxon>
        <taxon>Papilionoideae</taxon>
        <taxon>50 kb inversion clade</taxon>
        <taxon>genistoids sensu lato</taxon>
        <taxon>core genistoids</taxon>
        <taxon>Crotalarieae</taxon>
        <taxon>Crotalaria</taxon>
    </lineage>
</organism>
<reference evidence="2 3" key="1">
    <citation type="submission" date="2024-01" db="EMBL/GenBank/DDBJ databases">
        <title>The genomes of 5 underutilized Papilionoideae crops provide insights into root nodulation and disease resistanc.</title>
        <authorList>
            <person name="Yuan L."/>
        </authorList>
    </citation>
    <scope>NUCLEOTIDE SEQUENCE [LARGE SCALE GENOMIC DNA]</scope>
    <source>
        <strain evidence="2">ZHUSHIDOU_FW_LH</strain>
        <tissue evidence="2">Leaf</tissue>
    </source>
</reference>
<dbReference type="InterPro" id="IPR027104">
    <property type="entry name" value="Prp3"/>
</dbReference>
<name>A0AAN9FHX7_CROPI</name>
<keyword evidence="3" id="KW-1185">Reference proteome</keyword>
<dbReference type="CDD" id="cd24162">
    <property type="entry name" value="Prp3_C"/>
    <property type="match status" value="1"/>
</dbReference>
<gene>
    <name evidence="2" type="ORF">RIF29_16751</name>
</gene>
<dbReference type="PANTHER" id="PTHR14212:SF0">
    <property type="entry name" value="U4_U6 SMALL NUCLEAR RIBONUCLEOPROTEIN PRP3"/>
    <property type="match status" value="1"/>
</dbReference>
<dbReference type="GO" id="GO:0046540">
    <property type="term" value="C:U4/U6 x U5 tri-snRNP complex"/>
    <property type="evidence" value="ECO:0007669"/>
    <property type="project" value="InterPro"/>
</dbReference>
<dbReference type="GO" id="GO:0000398">
    <property type="term" value="P:mRNA splicing, via spliceosome"/>
    <property type="evidence" value="ECO:0007669"/>
    <property type="project" value="InterPro"/>
</dbReference>
<evidence type="ECO:0000313" key="2">
    <source>
        <dbReference type="EMBL" id="KAK7275631.1"/>
    </source>
</evidence>
<sequence>MREKLNKIIPQLKPTANAPVLRLDGRGREIDEQGNVVNVTKPSNLATLKVNINKQKKEAFEILKPVLDFDPESNPHFDPRIGIDKTKLLWPKRTGIEFVAEGKKVVEGCGNHEAEEYIRRSFCERALPQGKRFLHDPNTMETIVSLYMIIDLLHPHARGRVKDNANEYHLTGCAVIRDGVSVVVVEGGSKSIKEYGKVMLKRIGWNDFSKEKEEIEDSDNDDNPVNKCVLAWQGSVAKPSFSEFSVHDCITEAAARKVFTDAGVPHYWDHAVSIVQDEAV</sequence>
<evidence type="ECO:0000259" key="1">
    <source>
        <dbReference type="Pfam" id="PF06544"/>
    </source>
</evidence>
<accession>A0AAN9FHX7</accession>
<evidence type="ECO:0000313" key="3">
    <source>
        <dbReference type="Proteomes" id="UP001372338"/>
    </source>
</evidence>
<dbReference type="EMBL" id="JAYWIO010000003">
    <property type="protein sequence ID" value="KAK7275631.1"/>
    <property type="molecule type" value="Genomic_DNA"/>
</dbReference>
<dbReference type="Proteomes" id="UP001372338">
    <property type="component" value="Unassembled WGS sequence"/>
</dbReference>
<proteinExistence type="predicted"/>
<protein>
    <recommendedName>
        <fullName evidence="1">Small nuclear ribonucleoprotein Prp3 C-terminal domain-containing protein</fullName>
    </recommendedName>
</protein>